<dbReference type="PANTHER" id="PTHR34136:SF1">
    <property type="entry name" value="UDP-N-ACETYL-D-MANNOSAMINURONIC ACID TRANSFERASE"/>
    <property type="match status" value="1"/>
</dbReference>
<protein>
    <submittedName>
        <fullName evidence="3">Glycosyltransferase</fullName>
    </submittedName>
</protein>
<dbReference type="NCBIfam" id="TIGR00696">
    <property type="entry name" value="wecG_tagA_cpsF"/>
    <property type="match status" value="1"/>
</dbReference>
<dbReference type="CDD" id="cd06533">
    <property type="entry name" value="Glyco_transf_WecG_TagA"/>
    <property type="match status" value="1"/>
</dbReference>
<evidence type="ECO:0000256" key="2">
    <source>
        <dbReference type="ARBA" id="ARBA00022679"/>
    </source>
</evidence>
<dbReference type="EMBL" id="SMLL01000001">
    <property type="protein sequence ID" value="TFZ05048.1"/>
    <property type="molecule type" value="Genomic_DNA"/>
</dbReference>
<evidence type="ECO:0000313" key="3">
    <source>
        <dbReference type="EMBL" id="TFZ05048.1"/>
    </source>
</evidence>
<keyword evidence="1" id="KW-0328">Glycosyltransferase</keyword>
<comment type="caution">
    <text evidence="3">The sequence shown here is derived from an EMBL/GenBank/DDBJ whole genome shotgun (WGS) entry which is preliminary data.</text>
</comment>
<proteinExistence type="predicted"/>
<gene>
    <name evidence="3" type="ORF">EZ242_00120</name>
</gene>
<evidence type="ECO:0000313" key="4">
    <source>
        <dbReference type="Proteomes" id="UP000297564"/>
    </source>
</evidence>
<keyword evidence="4" id="KW-1185">Reference proteome</keyword>
<dbReference type="OrthoDB" id="9808602at2"/>
<dbReference type="InterPro" id="IPR004629">
    <property type="entry name" value="WecG_TagA_CpsF"/>
</dbReference>
<dbReference type="Pfam" id="PF03808">
    <property type="entry name" value="Glyco_tran_WecG"/>
    <property type="match status" value="1"/>
</dbReference>
<dbReference type="Proteomes" id="UP000297564">
    <property type="component" value="Unassembled WGS sequence"/>
</dbReference>
<evidence type="ECO:0000256" key="1">
    <source>
        <dbReference type="ARBA" id="ARBA00022676"/>
    </source>
</evidence>
<accession>A0A4Z0C3I8</accession>
<dbReference type="GO" id="GO:0016758">
    <property type="term" value="F:hexosyltransferase activity"/>
    <property type="evidence" value="ECO:0007669"/>
    <property type="project" value="TreeGrafter"/>
</dbReference>
<dbReference type="AlphaFoldDB" id="A0A4Z0C3I8"/>
<name>A0A4Z0C3I8_9BURK</name>
<reference evidence="3 4" key="1">
    <citation type="submission" date="2019-03" db="EMBL/GenBank/DDBJ databases">
        <title>Ramlibacter rhizophilus CCTCC AB2015357, whole genome shotgun sequence.</title>
        <authorList>
            <person name="Zhang X."/>
            <person name="Feng G."/>
            <person name="Zhu H."/>
        </authorList>
    </citation>
    <scope>NUCLEOTIDE SEQUENCE [LARGE SCALE GENOMIC DNA]</scope>
    <source>
        <strain evidence="3 4">CCTCC AB2015357</strain>
    </source>
</reference>
<dbReference type="PANTHER" id="PTHR34136">
    <property type="match status" value="1"/>
</dbReference>
<sequence>MDFEGVARSILGMAITREKGYVCFANVHSVVTARSNDEFLRSLCLARFVVPDGAPVAWAVSRFGETAQSRVPGPDLMLRQCELAEAEGLGIFLYGATSRTLNLLARNLGHRFPRIKIVGMYAPPFRTTTREEDAAITAAINASTASIVFVGLGCPKQELWMARNSASVNAVMLGVGAAFDFHAGVIRRAPLWMRGVGLEWLHRFCCEPRRLWARYLGTGLRFAWAVGAHLTKRS</sequence>
<keyword evidence="2 3" id="KW-0808">Transferase</keyword>
<organism evidence="3 4">
    <name type="scientific">Ramlibacter rhizophilus</name>
    <dbReference type="NCBI Taxonomy" id="1781167"/>
    <lineage>
        <taxon>Bacteria</taxon>
        <taxon>Pseudomonadati</taxon>
        <taxon>Pseudomonadota</taxon>
        <taxon>Betaproteobacteria</taxon>
        <taxon>Burkholderiales</taxon>
        <taxon>Comamonadaceae</taxon>
        <taxon>Ramlibacter</taxon>
    </lineage>
</organism>